<proteinExistence type="inferred from homology"/>
<dbReference type="Gene3D" id="2.170.130.10">
    <property type="entry name" value="TonB-dependent receptor, plug domain"/>
    <property type="match status" value="1"/>
</dbReference>
<evidence type="ECO:0000256" key="4">
    <source>
        <dbReference type="ARBA" id="ARBA00022692"/>
    </source>
</evidence>
<keyword evidence="4 8" id="KW-0812">Transmembrane</keyword>
<evidence type="ECO:0000256" key="5">
    <source>
        <dbReference type="ARBA" id="ARBA00023077"/>
    </source>
</evidence>
<dbReference type="InterPro" id="IPR012910">
    <property type="entry name" value="Plug_dom"/>
</dbReference>
<keyword evidence="7 8" id="KW-0998">Cell outer membrane</keyword>
<name>A0A2T0SUL0_9BACT</name>
<keyword evidence="6 8" id="KW-0472">Membrane</keyword>
<dbReference type="InterPro" id="IPR000531">
    <property type="entry name" value="Beta-barrel_TonB"/>
</dbReference>
<dbReference type="Pfam" id="PF00593">
    <property type="entry name" value="TonB_dep_Rec_b-barrel"/>
    <property type="match status" value="1"/>
</dbReference>
<dbReference type="InterPro" id="IPR037066">
    <property type="entry name" value="Plug_dom_sf"/>
</dbReference>
<comment type="subcellular location">
    <subcellularLocation>
        <location evidence="1 8">Cell outer membrane</location>
        <topology evidence="1 8">Multi-pass membrane protein</topology>
    </subcellularLocation>
</comment>
<dbReference type="PANTHER" id="PTHR47234">
    <property type="match status" value="1"/>
</dbReference>
<evidence type="ECO:0000256" key="6">
    <source>
        <dbReference type="ARBA" id="ARBA00023136"/>
    </source>
</evidence>
<dbReference type="RefSeq" id="WP_106138573.1">
    <property type="nucleotide sequence ID" value="NZ_PVTE01000011.1"/>
</dbReference>
<dbReference type="InterPro" id="IPR036942">
    <property type="entry name" value="Beta-barrel_TonB_sf"/>
</dbReference>
<dbReference type="InterPro" id="IPR008969">
    <property type="entry name" value="CarboxyPept-like_regulatory"/>
</dbReference>
<evidence type="ECO:0000256" key="2">
    <source>
        <dbReference type="ARBA" id="ARBA00022448"/>
    </source>
</evidence>
<evidence type="ECO:0000256" key="8">
    <source>
        <dbReference type="PROSITE-ProRule" id="PRU01360"/>
    </source>
</evidence>
<dbReference type="GO" id="GO:0009279">
    <property type="term" value="C:cell outer membrane"/>
    <property type="evidence" value="ECO:0007669"/>
    <property type="project" value="UniProtKB-SubCell"/>
</dbReference>
<keyword evidence="2 8" id="KW-0813">Transport</keyword>
<evidence type="ECO:0000259" key="11">
    <source>
        <dbReference type="Pfam" id="PF07715"/>
    </source>
</evidence>
<organism evidence="12 13">
    <name type="scientific">Spirosoma oryzae</name>
    <dbReference type="NCBI Taxonomy" id="1469603"/>
    <lineage>
        <taxon>Bacteria</taxon>
        <taxon>Pseudomonadati</taxon>
        <taxon>Bacteroidota</taxon>
        <taxon>Cytophagia</taxon>
        <taxon>Cytophagales</taxon>
        <taxon>Cytophagaceae</taxon>
        <taxon>Spirosoma</taxon>
    </lineage>
</organism>
<accession>A0A2T0SUL0</accession>
<keyword evidence="3 8" id="KW-1134">Transmembrane beta strand</keyword>
<dbReference type="InterPro" id="IPR039426">
    <property type="entry name" value="TonB-dep_rcpt-like"/>
</dbReference>
<dbReference type="SUPFAM" id="SSF56935">
    <property type="entry name" value="Porins"/>
    <property type="match status" value="1"/>
</dbReference>
<sequence>MIRPLPIHHNLRLMLTVLMLVALLPGTVLAQVKRITGKIVTANQEAIQGVNVLVKGTNKGAITDSQGVFALEADPTNTLVISFIGFKTKEVRVGSNPTLAITLDEDASLLTELVVTGTRNTGRTILETPVPVDVISIKDIMGDLPQIDLAQMLAFVAPSFNAVRNQGGDLDSHVDPIQLRNLAPNQTLVLVNGKRRHTSSLLITTTAVGSPSTSVDMMTIPAASIDRVEILRDGAAAQYGSDAVAGVINIILKKGTNKLTSSLTGGGYLNSGGQAGNLTSAGKPDGFNYQFDANYGFKIGDKGYLNLTGQITQRRPTVRPFVNDWQIYDNTYLNNLRTDKYGRPIITNPELIAAQAAGNSSLISSLKTQDGLLSARNYTPADFAVYAGMPGITLGSTFYNAGYEINPNTTLYSFGGISYKYLKGFSCYYRRPGQTDRFNYLLYPNGFRPQLTTNTGDISNTVGIRSKMGEFSVDFSNTFGRNTSQIGMVNTFNASIGANSPVNMNIGTNQFTQNSTNLDFSRYFKDVMSGLNVAFGAEMRVENYKIIRGQEESYAYGDAGILTATSAGLLIGPDGKPLQDNSAQPIVGANGQPLSVYAGQQITVKNFAANCQCFSGFGPKDERNAFRTTMAAYLDTELEVTRKLLLAAALRVENYSDFGGVSIGKIAARYNVTPNLTIRGSVATGFRAPSLQELNYTHTTTAFVPDANGVPQPLDVTTYPTNSTAARALGIKGLKQENSRTYGFGLTYQPMRGFEVTVDAYRVDVDGRIFQTSFFNASEVGNNYNEVIGGGEAQFFVNGANVRSEGLEIVGNYTQNLSSKSSLTYSLAGIFSKNTILSRNTLNLNVQNLTAEEIVGKYLSRDVIGQFETGTPRTKLIGSVMYRQGKWDAMLRGSYFGSTTALSISADDQGNYYDQTFSPQAILDMSLGYALNRNLKFSIGGSNILDKYPQILRAENRGFTLYSNYQQGSTGAYYYGRVLFNF</sequence>
<dbReference type="Gene3D" id="2.40.170.20">
    <property type="entry name" value="TonB-dependent receptor, beta-barrel domain"/>
    <property type="match status" value="1"/>
</dbReference>
<gene>
    <name evidence="12" type="ORF">CLV58_111139</name>
</gene>
<evidence type="ECO:0000313" key="12">
    <source>
        <dbReference type="EMBL" id="PRY37101.1"/>
    </source>
</evidence>
<feature type="domain" description="TonB-dependent receptor-like beta-barrel" evidence="10">
    <location>
        <begin position="612"/>
        <end position="944"/>
    </location>
</feature>
<dbReference type="Pfam" id="PF07715">
    <property type="entry name" value="Plug"/>
    <property type="match status" value="1"/>
</dbReference>
<dbReference type="AlphaFoldDB" id="A0A2T0SUL0"/>
<dbReference type="Proteomes" id="UP000238375">
    <property type="component" value="Unassembled WGS sequence"/>
</dbReference>
<dbReference type="EMBL" id="PVTE01000011">
    <property type="protein sequence ID" value="PRY37101.1"/>
    <property type="molecule type" value="Genomic_DNA"/>
</dbReference>
<evidence type="ECO:0000256" key="1">
    <source>
        <dbReference type="ARBA" id="ARBA00004571"/>
    </source>
</evidence>
<evidence type="ECO:0000256" key="7">
    <source>
        <dbReference type="ARBA" id="ARBA00023237"/>
    </source>
</evidence>
<dbReference type="PANTHER" id="PTHR47234:SF3">
    <property type="entry name" value="SECRETIN_TONB SHORT N-TERMINAL DOMAIN-CONTAINING PROTEIN"/>
    <property type="match status" value="1"/>
</dbReference>
<evidence type="ECO:0000313" key="13">
    <source>
        <dbReference type="Proteomes" id="UP000238375"/>
    </source>
</evidence>
<evidence type="ECO:0000259" key="10">
    <source>
        <dbReference type="Pfam" id="PF00593"/>
    </source>
</evidence>
<feature type="domain" description="TonB-dependent receptor plug" evidence="11">
    <location>
        <begin position="126"/>
        <end position="247"/>
    </location>
</feature>
<dbReference type="Pfam" id="PF13715">
    <property type="entry name" value="CarbopepD_reg_2"/>
    <property type="match status" value="1"/>
</dbReference>
<keyword evidence="12" id="KW-0675">Receptor</keyword>
<dbReference type="PROSITE" id="PS52016">
    <property type="entry name" value="TONB_DEPENDENT_REC_3"/>
    <property type="match status" value="1"/>
</dbReference>
<reference evidence="12 13" key="1">
    <citation type="submission" date="2018-03" db="EMBL/GenBank/DDBJ databases">
        <title>Genomic Encyclopedia of Archaeal and Bacterial Type Strains, Phase II (KMG-II): from individual species to whole genera.</title>
        <authorList>
            <person name="Goeker M."/>
        </authorList>
    </citation>
    <scope>NUCLEOTIDE SEQUENCE [LARGE SCALE GENOMIC DNA]</scope>
    <source>
        <strain evidence="12 13">DSM 28354</strain>
    </source>
</reference>
<dbReference type="OrthoDB" id="9805434at2"/>
<comment type="similarity">
    <text evidence="8 9">Belongs to the TonB-dependent receptor family.</text>
</comment>
<evidence type="ECO:0000256" key="3">
    <source>
        <dbReference type="ARBA" id="ARBA00022452"/>
    </source>
</evidence>
<evidence type="ECO:0000256" key="9">
    <source>
        <dbReference type="RuleBase" id="RU003357"/>
    </source>
</evidence>
<dbReference type="SUPFAM" id="SSF49464">
    <property type="entry name" value="Carboxypeptidase regulatory domain-like"/>
    <property type="match status" value="1"/>
</dbReference>
<keyword evidence="13" id="KW-1185">Reference proteome</keyword>
<dbReference type="Gene3D" id="2.60.40.1120">
    <property type="entry name" value="Carboxypeptidase-like, regulatory domain"/>
    <property type="match status" value="1"/>
</dbReference>
<keyword evidence="5 9" id="KW-0798">TonB box</keyword>
<protein>
    <submittedName>
        <fullName evidence="12">Iron complex outermembrane receptor protein</fullName>
    </submittedName>
</protein>
<comment type="caution">
    <text evidence="12">The sequence shown here is derived from an EMBL/GenBank/DDBJ whole genome shotgun (WGS) entry which is preliminary data.</text>
</comment>